<dbReference type="PANTHER" id="PTHR39192:SF1">
    <property type="entry name" value="IRON UPTAKE SYSTEM COMPONENT EFEO"/>
    <property type="match status" value="1"/>
</dbReference>
<dbReference type="RefSeq" id="WP_149433696.1">
    <property type="nucleotide sequence ID" value="NZ_VTPX01000001.1"/>
</dbReference>
<dbReference type="InterPro" id="IPR034981">
    <property type="entry name" value="Imelysin-like_EfeO/Algp7"/>
</dbReference>
<keyword evidence="3" id="KW-0732">Signal</keyword>
<evidence type="ECO:0000256" key="2">
    <source>
        <dbReference type="ARBA" id="ARBA00005989"/>
    </source>
</evidence>
<protein>
    <submittedName>
        <fullName evidence="6">Multidrug DMT transporter permease</fullName>
    </submittedName>
</protein>
<dbReference type="AlphaFoldDB" id="A0A640WJ27"/>
<keyword evidence="7" id="KW-1185">Reference proteome</keyword>
<dbReference type="EMBL" id="VTPX01000001">
    <property type="protein sequence ID" value="KAA0020577.1"/>
    <property type="molecule type" value="Genomic_DNA"/>
</dbReference>
<accession>A0A640WJ27</accession>
<dbReference type="InterPro" id="IPR038352">
    <property type="entry name" value="Imelysin_sf"/>
</dbReference>
<dbReference type="InterPro" id="IPR018976">
    <property type="entry name" value="Imelysin-like"/>
</dbReference>
<evidence type="ECO:0000256" key="1">
    <source>
        <dbReference type="ARBA" id="ARBA00004418"/>
    </source>
</evidence>
<comment type="subcellular location">
    <subcellularLocation>
        <location evidence="1">Periplasm</location>
    </subcellularLocation>
</comment>
<dbReference type="NCBIfam" id="NF041757">
    <property type="entry name" value="EfeO"/>
    <property type="match status" value="1"/>
</dbReference>
<feature type="domain" description="EfeO-type cupredoxin-like" evidence="5">
    <location>
        <begin position="27"/>
        <end position="130"/>
    </location>
</feature>
<evidence type="ECO:0000256" key="3">
    <source>
        <dbReference type="ARBA" id="ARBA00022729"/>
    </source>
</evidence>
<dbReference type="InterPro" id="IPR050894">
    <property type="entry name" value="EfeM/EfeO_iron_uptake"/>
</dbReference>
<dbReference type="InterPro" id="IPR028096">
    <property type="entry name" value="EfeO_Cupredoxin"/>
</dbReference>
<reference evidence="6 7" key="1">
    <citation type="submission" date="2019-08" db="EMBL/GenBank/DDBJ databases">
        <title>Bioinformatics analysis of the strain L3 and L5.</title>
        <authorList>
            <person name="Li X."/>
        </authorList>
    </citation>
    <scope>NUCLEOTIDE SEQUENCE [LARGE SCALE GENOMIC DNA]</scope>
    <source>
        <strain evidence="6 7">L3</strain>
    </source>
</reference>
<comment type="similarity">
    <text evidence="2">Belongs to the EfeM/EfeO family.</text>
</comment>
<sequence>MSQSASIAPPSPRTLRLGMAVSFLLMLIALGVFTLSLRAANPVGDDGQVIEVTASGCEPNRLEVPAGQRTFTVVNRSDRAIEWEIIDGVMVLAERENIAPGLRQPLTATLKAGDYVMTCGLLSNPRGTLHVVAGDSSAPASTLPATAFVGPLAEYQVYTTLQLRKLRTSAVDLRDAVAADDLDAARRAYREARRIDLHLAMPIGLYSDIDQRLNARADDFEQREADPAFVGFHRLAAGLFGHQGTAGLNPVAAQLVADVDTLAERLKHASIPPAQLAAGTSRVLEAWLDHHRDDSAIAGRDLADLVALTEGADKIVSLLSPLLEHRSPAVQQTLQANLKALQRDLPAAINSSTPSGVAAGALLQATGTLADSLAGINQTLTLEG</sequence>
<dbReference type="Pfam" id="PF13473">
    <property type="entry name" value="Cupredoxin_1"/>
    <property type="match status" value="1"/>
</dbReference>
<evidence type="ECO:0000313" key="7">
    <source>
        <dbReference type="Proteomes" id="UP000466024"/>
    </source>
</evidence>
<dbReference type="PANTHER" id="PTHR39192">
    <property type="entry name" value="IRON UPTAKE SYSTEM COMPONENT EFEO"/>
    <property type="match status" value="1"/>
</dbReference>
<feature type="domain" description="Imelysin-like" evidence="4">
    <location>
        <begin position="152"/>
        <end position="348"/>
    </location>
</feature>
<evidence type="ECO:0000313" key="6">
    <source>
        <dbReference type="EMBL" id="KAA0020577.1"/>
    </source>
</evidence>
<evidence type="ECO:0000259" key="4">
    <source>
        <dbReference type="Pfam" id="PF09375"/>
    </source>
</evidence>
<dbReference type="InterPro" id="IPR053377">
    <property type="entry name" value="Iron_uptake_EfeM/EfeO"/>
</dbReference>
<dbReference type="Pfam" id="PF09375">
    <property type="entry name" value="Peptidase_M75"/>
    <property type="match status" value="1"/>
</dbReference>
<dbReference type="CDD" id="cd14656">
    <property type="entry name" value="Imelysin-like_EfeO"/>
    <property type="match status" value="1"/>
</dbReference>
<dbReference type="Proteomes" id="UP000466024">
    <property type="component" value="Unassembled WGS sequence"/>
</dbReference>
<gene>
    <name evidence="6" type="ORF">F0A16_01940</name>
</gene>
<dbReference type="GO" id="GO:0042597">
    <property type="term" value="C:periplasmic space"/>
    <property type="evidence" value="ECO:0007669"/>
    <property type="project" value="UniProtKB-SubCell"/>
</dbReference>
<name>A0A640WJ27_9GAMM</name>
<comment type="caution">
    <text evidence="6">The sequence shown here is derived from an EMBL/GenBank/DDBJ whole genome shotgun (WGS) entry which is preliminary data.</text>
</comment>
<organism evidence="6 7">
    <name type="scientific">Salinicola corii</name>
    <dbReference type="NCBI Taxonomy" id="2606937"/>
    <lineage>
        <taxon>Bacteria</taxon>
        <taxon>Pseudomonadati</taxon>
        <taxon>Pseudomonadota</taxon>
        <taxon>Gammaproteobacteria</taxon>
        <taxon>Oceanospirillales</taxon>
        <taxon>Halomonadaceae</taxon>
        <taxon>Salinicola</taxon>
    </lineage>
</organism>
<proteinExistence type="inferred from homology"/>
<evidence type="ECO:0000259" key="5">
    <source>
        <dbReference type="Pfam" id="PF13473"/>
    </source>
</evidence>
<dbReference type="Gene3D" id="1.20.1420.20">
    <property type="entry name" value="M75 peptidase, HXXE motif"/>
    <property type="match status" value="1"/>
</dbReference>